<comment type="caution">
    <text evidence="1">The sequence shown here is derived from an EMBL/GenBank/DDBJ whole genome shotgun (WGS) entry which is preliminary data.</text>
</comment>
<dbReference type="AlphaFoldDB" id="A0AAW5KRJ0"/>
<reference evidence="1" key="1">
    <citation type="submission" date="2022-06" db="EMBL/GenBank/DDBJ databases">
        <title>Isolation of gut microbiota from human fecal samples.</title>
        <authorList>
            <person name="Pamer E.G."/>
            <person name="Barat B."/>
            <person name="Waligurski E."/>
            <person name="Medina S."/>
            <person name="Paddock L."/>
            <person name="Mostad J."/>
        </authorList>
    </citation>
    <scope>NUCLEOTIDE SEQUENCE</scope>
    <source>
        <strain evidence="1">DFI.5.57</strain>
    </source>
</reference>
<organism evidence="1 2">
    <name type="scientific">Ruminococcus bicirculans</name>
    <name type="common">ex Wegman et al. 2014</name>
    <dbReference type="NCBI Taxonomy" id="1160721"/>
    <lineage>
        <taxon>Bacteria</taxon>
        <taxon>Bacillati</taxon>
        <taxon>Bacillota</taxon>
        <taxon>Clostridia</taxon>
        <taxon>Eubacteriales</taxon>
        <taxon>Oscillospiraceae</taxon>
        <taxon>Ruminococcus</taxon>
    </lineage>
</organism>
<sequence length="392" mass="45245">MLIPPSTFLPKREGGVPYIAEVQSIPLSPSAYSVIIKDKSIFETSLSPNGSVSMSSFLTSIFDSAYIASLKYKSDDNYKYNGIPLLNAFVEWQIEEIDDGLDDKSKEIIKSYLISKLSAKYEKTKTENAVRVRLSICRDLYDTLSSDDLYYENKVYSSTLRRFLKAVYEDYALLSDCERERLIFADNIIKINEVIKQNGSRYYSFIYAYSNMYSREKRRIRLIPYRIVSDEYKMYNYLVCLSDEKSAGKEFKADSYRISRLSGLSIAEKLSQKEYSSVTEYERLKEGHVKSVKHLLSDPRFGSDESDISKVYLTEKGVEMFGKILYQRPILKGNEKPKPNAVNEFISPPIQVKYYFNKFGKDGVILSPSDSFEEMRTLYVEGAEAYNREVEI</sequence>
<dbReference type="EMBL" id="JANGCN010000028">
    <property type="protein sequence ID" value="MCQ5153872.1"/>
    <property type="molecule type" value="Genomic_DNA"/>
</dbReference>
<dbReference type="Proteomes" id="UP001206236">
    <property type="component" value="Unassembled WGS sequence"/>
</dbReference>
<protein>
    <recommendedName>
        <fullName evidence="3">WYL domain-containing protein</fullName>
    </recommendedName>
</protein>
<dbReference type="RefSeq" id="WP_256322370.1">
    <property type="nucleotide sequence ID" value="NZ_JANGCN010000028.1"/>
</dbReference>
<name>A0AAW5KRJ0_9FIRM</name>
<gene>
    <name evidence="1" type="ORF">NE632_11220</name>
</gene>
<proteinExistence type="predicted"/>
<evidence type="ECO:0000313" key="1">
    <source>
        <dbReference type="EMBL" id="MCQ5153872.1"/>
    </source>
</evidence>
<accession>A0AAW5KRJ0</accession>
<evidence type="ECO:0008006" key="3">
    <source>
        <dbReference type="Google" id="ProtNLM"/>
    </source>
</evidence>
<evidence type="ECO:0000313" key="2">
    <source>
        <dbReference type="Proteomes" id="UP001206236"/>
    </source>
</evidence>